<comment type="similarity">
    <text evidence="4">Belongs to the bacterial secretin family.</text>
</comment>
<evidence type="ECO:0000256" key="1">
    <source>
        <dbReference type="ARBA" id="ARBA00004370"/>
    </source>
</evidence>
<reference evidence="8 9" key="1">
    <citation type="journal article" date="2008" name="J. Bacteriol.">
        <title>'Candidatus Cloacamonas acidaminovorans': genome sequence reconstruction provides a first glimpse of a new bacterial division.</title>
        <authorList>
            <person name="Pelletier E."/>
            <person name="Kreimeyer A."/>
            <person name="Bocs S."/>
            <person name="Rouy Z."/>
            <person name="Gyapay G."/>
            <person name="Chouari R."/>
            <person name="Riviere D."/>
            <person name="Ganesan A."/>
            <person name="Daegelen P."/>
            <person name="Sghir A."/>
            <person name="Cohen G.N."/>
            <person name="Medigue C."/>
            <person name="Weissenbach J."/>
            <person name="Le Paslier D."/>
        </authorList>
    </citation>
    <scope>NUCLEOTIDE SEQUENCE [LARGE SCALE GENOMIC DNA]</scope>
    <source>
        <strain evidence="9">Evry</strain>
    </source>
</reference>
<name>B0VJ43_CLOAI</name>
<dbReference type="Proteomes" id="UP000002019">
    <property type="component" value="Chromosome"/>
</dbReference>
<feature type="domain" description="NolW-like" evidence="7">
    <location>
        <begin position="136"/>
        <end position="192"/>
    </location>
</feature>
<dbReference type="AlphaFoldDB" id="B0VJ43"/>
<protein>
    <submittedName>
        <fullName evidence="8">Uncharacterized protein</fullName>
    </submittedName>
</protein>
<keyword evidence="9" id="KW-1185">Reference proteome</keyword>
<dbReference type="GO" id="GO:0015627">
    <property type="term" value="C:type II protein secretion system complex"/>
    <property type="evidence" value="ECO:0007669"/>
    <property type="project" value="TreeGrafter"/>
</dbReference>
<feature type="domain" description="Type II/III secretion system secretin-like" evidence="6">
    <location>
        <begin position="292"/>
        <end position="444"/>
    </location>
</feature>
<dbReference type="InterPro" id="IPR004846">
    <property type="entry name" value="T2SS/T3SS_dom"/>
</dbReference>
<dbReference type="STRING" id="459349.CLOAM1392"/>
<dbReference type="HOGENOM" id="CLU_006756_3_2_0"/>
<dbReference type="Pfam" id="PF00263">
    <property type="entry name" value="Secretin"/>
    <property type="match status" value="1"/>
</dbReference>
<evidence type="ECO:0000313" key="8">
    <source>
        <dbReference type="EMBL" id="CAO81244.1"/>
    </source>
</evidence>
<dbReference type="PRINTS" id="PR00811">
    <property type="entry name" value="BCTERIALGSPD"/>
</dbReference>
<dbReference type="Pfam" id="PF03958">
    <property type="entry name" value="Secretin_N"/>
    <property type="match status" value="1"/>
</dbReference>
<comment type="subcellular location">
    <subcellularLocation>
        <location evidence="5">Cell outer membrane</location>
    </subcellularLocation>
    <subcellularLocation>
        <location evidence="1">Membrane</location>
    </subcellularLocation>
</comment>
<evidence type="ECO:0000259" key="6">
    <source>
        <dbReference type="Pfam" id="PF00263"/>
    </source>
</evidence>
<dbReference type="PANTHER" id="PTHR30332:SF24">
    <property type="entry name" value="SECRETIN GSPD-RELATED"/>
    <property type="match status" value="1"/>
</dbReference>
<dbReference type="InterPro" id="IPR005644">
    <property type="entry name" value="NolW-like"/>
</dbReference>
<dbReference type="GO" id="GO:0009279">
    <property type="term" value="C:cell outer membrane"/>
    <property type="evidence" value="ECO:0007669"/>
    <property type="project" value="UniProtKB-SubCell"/>
</dbReference>
<dbReference type="InterPro" id="IPR038591">
    <property type="entry name" value="NolW-like_sf"/>
</dbReference>
<accession>B0VJ43</accession>
<dbReference type="InterPro" id="IPR050810">
    <property type="entry name" value="Bact_Secretion_Sys_Channel"/>
</dbReference>
<dbReference type="PANTHER" id="PTHR30332">
    <property type="entry name" value="PROBABLE GENERAL SECRETION PATHWAY PROTEIN D"/>
    <property type="match status" value="1"/>
</dbReference>
<evidence type="ECO:0000256" key="5">
    <source>
        <dbReference type="RuleBase" id="RU004004"/>
    </source>
</evidence>
<evidence type="ECO:0000313" key="9">
    <source>
        <dbReference type="Proteomes" id="UP000002019"/>
    </source>
</evidence>
<dbReference type="InterPro" id="IPR001775">
    <property type="entry name" value="GspD/PilQ"/>
</dbReference>
<dbReference type="EMBL" id="CU466930">
    <property type="protein sequence ID" value="CAO81244.1"/>
    <property type="molecule type" value="Genomic_DNA"/>
</dbReference>
<dbReference type="KEGG" id="caci:CLOAM1392"/>
<evidence type="ECO:0000259" key="7">
    <source>
        <dbReference type="Pfam" id="PF03958"/>
    </source>
</evidence>
<evidence type="ECO:0000256" key="2">
    <source>
        <dbReference type="ARBA" id="ARBA00022729"/>
    </source>
</evidence>
<organism evidence="8 9">
    <name type="scientific">Cloacimonas acidaminovorans (strain Evry)</name>
    <dbReference type="NCBI Taxonomy" id="459349"/>
    <lineage>
        <taxon>Bacteria</taxon>
        <taxon>Pseudomonadati</taxon>
        <taxon>Candidatus Cloacimonadota</taxon>
        <taxon>Candidatus Cloacimonadia</taxon>
        <taxon>Candidatus Cloacimonadales</taxon>
        <taxon>Candidatus Cloacimonadaceae</taxon>
        <taxon>Candidatus Cloacimonas</taxon>
    </lineage>
</organism>
<keyword evidence="2" id="KW-0732">Signal</keyword>
<keyword evidence="5" id="KW-0813">Transport</keyword>
<evidence type="ECO:0000256" key="3">
    <source>
        <dbReference type="ARBA" id="ARBA00023136"/>
    </source>
</evidence>
<dbReference type="Gene3D" id="3.30.1370.120">
    <property type="match status" value="1"/>
</dbReference>
<evidence type="ECO:0000256" key="4">
    <source>
        <dbReference type="RuleBase" id="RU004003"/>
    </source>
</evidence>
<keyword evidence="3" id="KW-0472">Membrane</keyword>
<dbReference type="eggNOG" id="COG4796">
    <property type="taxonomic scope" value="Bacteria"/>
</dbReference>
<gene>
    <name evidence="8" type="ordered locus">CLOAM1392</name>
</gene>
<proteinExistence type="inferred from homology"/>
<sequence length="472" mass="52615">MILGVNMKHIRKFKSHITLVLVLSFLACITLSAQQRRDPILDTKVTFNADDATLSSVFKALSRLSNTNIVLAIDQAGTAEKEEKRVTININDVPIETAVSLVASSAGLSYRVIGSNTFLVGQKQNIMEEIGERSDIIFLNNLDAKKVSDALQNTSGKITPLEGQNALMVYGNPETFKEIEKLVKSIDTQQQQIEIRVRLIEVHLNEAKQIGVDWSKLNHLTTILAEDPVNQYGTGLPYNYSDATGYLPHGDPTDFGVIPDEQYFQRINGFHDIGHFSRQLTAFDVTIDWLLENNAAQLLTDTRVTALNGELATMHIGEVVPFVVTDKENQLQVERSETGIILNVTPKVNKDGNITMNINPEVSSVTELVGGYIPRTKVRRVSSAVTVPNEHKIIVGGLLNSNITQKINKIPLLGDLPLIGKIFQHRYELVENTDLIIEITPRLVSMQETAPTPKLDKRLTRTLIQYEEEEEE</sequence>
<dbReference type="GO" id="GO:0009306">
    <property type="term" value="P:protein secretion"/>
    <property type="evidence" value="ECO:0007669"/>
    <property type="project" value="InterPro"/>
</dbReference>